<accession>A0A383EFU0</accession>
<evidence type="ECO:0000313" key="1">
    <source>
        <dbReference type="EMBL" id="SVE54968.1"/>
    </source>
</evidence>
<reference evidence="1" key="1">
    <citation type="submission" date="2018-05" db="EMBL/GenBank/DDBJ databases">
        <authorList>
            <person name="Lanie J.A."/>
            <person name="Ng W.-L."/>
            <person name="Kazmierczak K.M."/>
            <person name="Andrzejewski T.M."/>
            <person name="Davidsen T.M."/>
            <person name="Wayne K.J."/>
            <person name="Tettelin H."/>
            <person name="Glass J.I."/>
            <person name="Rusch D."/>
            <person name="Podicherti R."/>
            <person name="Tsui H.-C.T."/>
            <person name="Winkler M.E."/>
        </authorList>
    </citation>
    <scope>NUCLEOTIDE SEQUENCE</scope>
</reference>
<dbReference type="AlphaFoldDB" id="A0A383EFU0"/>
<protein>
    <submittedName>
        <fullName evidence="1">Uncharacterized protein</fullName>
    </submittedName>
</protein>
<organism evidence="1">
    <name type="scientific">marine metagenome</name>
    <dbReference type="NCBI Taxonomy" id="408172"/>
    <lineage>
        <taxon>unclassified sequences</taxon>
        <taxon>metagenomes</taxon>
        <taxon>ecological metagenomes</taxon>
    </lineage>
</organism>
<feature type="non-terminal residue" evidence="1">
    <location>
        <position position="57"/>
    </location>
</feature>
<sequence>MVFVVKTVASNPTISLGGYLICEIPRLDFSGRPILEAQARIVRLRHKGTLERISYYV</sequence>
<dbReference type="EMBL" id="UINC01225070">
    <property type="protein sequence ID" value="SVE54968.1"/>
    <property type="molecule type" value="Genomic_DNA"/>
</dbReference>
<name>A0A383EFU0_9ZZZZ</name>
<proteinExistence type="predicted"/>
<gene>
    <name evidence="1" type="ORF">METZ01_LOCUS507822</name>
</gene>